<keyword evidence="8" id="KW-1185">Reference proteome</keyword>
<feature type="domain" description="RPA43 OB" evidence="6">
    <location>
        <begin position="102"/>
        <end position="218"/>
    </location>
</feature>
<feature type="compositionally biased region" description="Basic residues" evidence="5">
    <location>
        <begin position="251"/>
        <end position="261"/>
    </location>
</feature>
<feature type="region of interest" description="Disordered" evidence="5">
    <location>
        <begin position="247"/>
        <end position="331"/>
    </location>
</feature>
<dbReference type="OrthoDB" id="10250504at2759"/>
<evidence type="ECO:0000256" key="5">
    <source>
        <dbReference type="SAM" id="MobiDB-lite"/>
    </source>
</evidence>
<dbReference type="EMBL" id="OU896711">
    <property type="protein sequence ID" value="CAG9821775.1"/>
    <property type="molecule type" value="Genomic_DNA"/>
</dbReference>
<dbReference type="InterPro" id="IPR045113">
    <property type="entry name" value="Rpb7-like"/>
</dbReference>
<gene>
    <name evidence="7" type="ORF">PHAECO_LOCUS9277</name>
</gene>
<reference evidence="7" key="2">
    <citation type="submission" date="2022-10" db="EMBL/GenBank/DDBJ databases">
        <authorList>
            <consortium name="ENA_rothamsted_submissions"/>
            <consortium name="culmorum"/>
            <person name="King R."/>
        </authorList>
    </citation>
    <scope>NUCLEOTIDE SEQUENCE</scope>
</reference>
<reference evidence="7" key="1">
    <citation type="submission" date="2022-01" db="EMBL/GenBank/DDBJ databases">
        <authorList>
            <person name="King R."/>
        </authorList>
    </citation>
    <scope>NUCLEOTIDE SEQUENCE</scope>
</reference>
<dbReference type="PANTHER" id="PTHR12709">
    <property type="entry name" value="DNA-DIRECTED RNA POLYMERASE II, III"/>
    <property type="match status" value="1"/>
</dbReference>
<evidence type="ECO:0000313" key="8">
    <source>
        <dbReference type="Proteomes" id="UP001153737"/>
    </source>
</evidence>
<keyword evidence="2" id="KW-0240">DNA-directed RNA polymerase</keyword>
<keyword evidence="4" id="KW-0539">Nucleus</keyword>
<keyword evidence="3" id="KW-0804">Transcription</keyword>
<evidence type="ECO:0000256" key="4">
    <source>
        <dbReference type="ARBA" id="ARBA00023242"/>
    </source>
</evidence>
<sequence>MGKFNVIKFDSKVLNALKDIPNSGVEAERKKQHLALHPIHLNDFGKSVKDLLNEDVARYSKDLDGILLGYEDIKLLSNGGFIQTDSCYIHIDIEAHFFVFRPKIGEEMKGIVTRKSKDHVGVLVYNTFNVSIPPGDEEEDHWIGLDVQVGYEVSFRIVFFTMTSFMPYIRGQLISITAENNSGLSKKNKRKANMKLSFSKDSDEIVEEFPKSKKSKKEKHKPMEEDDLSLELEVSLDQINSENLNSSQSILKRKSKKHKRKSSDTLSQDEYKIEIDADQEGLSRTGDSELSETRKKKRKRSLSVSETLYDEHEMEMKKQNRKRSISISGEN</sequence>
<name>A0A9N9SGL0_PHACE</name>
<accession>A0A9N9SGL0</accession>
<evidence type="ECO:0000256" key="3">
    <source>
        <dbReference type="ARBA" id="ARBA00023163"/>
    </source>
</evidence>
<feature type="region of interest" description="Disordered" evidence="5">
    <location>
        <begin position="207"/>
        <end position="227"/>
    </location>
</feature>
<dbReference type="GO" id="GO:0006362">
    <property type="term" value="P:transcription elongation by RNA polymerase I"/>
    <property type="evidence" value="ECO:0007669"/>
    <property type="project" value="TreeGrafter"/>
</dbReference>
<dbReference type="GO" id="GO:0006352">
    <property type="term" value="P:DNA-templated transcription initiation"/>
    <property type="evidence" value="ECO:0007669"/>
    <property type="project" value="InterPro"/>
</dbReference>
<evidence type="ECO:0000313" key="7">
    <source>
        <dbReference type="EMBL" id="CAG9821775.1"/>
    </source>
</evidence>
<dbReference type="Gene3D" id="2.40.50.1060">
    <property type="match status" value="1"/>
</dbReference>
<dbReference type="Gene3D" id="3.30.1490.120">
    <property type="entry name" value="RNA polymerase Rpb7-like, N-terminal domain"/>
    <property type="match status" value="1"/>
</dbReference>
<evidence type="ECO:0000256" key="2">
    <source>
        <dbReference type="ARBA" id="ARBA00022478"/>
    </source>
</evidence>
<dbReference type="InterPro" id="IPR041178">
    <property type="entry name" value="RPA43_OB"/>
</dbReference>
<dbReference type="GO" id="GO:0005736">
    <property type="term" value="C:RNA polymerase I complex"/>
    <property type="evidence" value="ECO:0007669"/>
    <property type="project" value="TreeGrafter"/>
</dbReference>
<protein>
    <recommendedName>
        <fullName evidence="6">RPA43 OB domain-containing protein</fullName>
    </recommendedName>
</protein>
<dbReference type="Proteomes" id="UP001153737">
    <property type="component" value="Chromosome 5"/>
</dbReference>
<proteinExistence type="predicted"/>
<organism evidence="7 8">
    <name type="scientific">Phaedon cochleariae</name>
    <name type="common">Mustard beetle</name>
    <dbReference type="NCBI Taxonomy" id="80249"/>
    <lineage>
        <taxon>Eukaryota</taxon>
        <taxon>Metazoa</taxon>
        <taxon>Ecdysozoa</taxon>
        <taxon>Arthropoda</taxon>
        <taxon>Hexapoda</taxon>
        <taxon>Insecta</taxon>
        <taxon>Pterygota</taxon>
        <taxon>Neoptera</taxon>
        <taxon>Endopterygota</taxon>
        <taxon>Coleoptera</taxon>
        <taxon>Polyphaga</taxon>
        <taxon>Cucujiformia</taxon>
        <taxon>Chrysomeloidea</taxon>
        <taxon>Chrysomelidae</taxon>
        <taxon>Chrysomelinae</taxon>
        <taxon>Chrysomelini</taxon>
        <taxon>Phaedon</taxon>
    </lineage>
</organism>
<dbReference type="PANTHER" id="PTHR12709:SF5">
    <property type="entry name" value="DNA-DIRECTED RNA POLYMERASE I SUBUNIT RPA43"/>
    <property type="match status" value="1"/>
</dbReference>
<dbReference type="AlphaFoldDB" id="A0A9N9SGL0"/>
<feature type="compositionally biased region" description="Basic and acidic residues" evidence="5">
    <location>
        <begin position="309"/>
        <end position="318"/>
    </location>
</feature>
<dbReference type="InterPro" id="IPR036898">
    <property type="entry name" value="RNA_pol_Rpb7-like_N_sf"/>
</dbReference>
<comment type="subcellular location">
    <subcellularLocation>
        <location evidence="1">Nucleus</location>
    </subcellularLocation>
</comment>
<dbReference type="Pfam" id="PF17875">
    <property type="entry name" value="RPA43_OB"/>
    <property type="match status" value="1"/>
</dbReference>
<evidence type="ECO:0000256" key="1">
    <source>
        <dbReference type="ARBA" id="ARBA00004123"/>
    </source>
</evidence>
<evidence type="ECO:0000259" key="6">
    <source>
        <dbReference type="Pfam" id="PF17875"/>
    </source>
</evidence>